<reference evidence="3" key="2">
    <citation type="journal article" date="2021" name="Genome Biol. Evol.">
        <title>Developing a high-quality reference genome for a parasitic bivalve with doubly uniparental inheritance (Bivalvia: Unionida).</title>
        <authorList>
            <person name="Smith C.H."/>
        </authorList>
    </citation>
    <scope>NUCLEOTIDE SEQUENCE</scope>
    <source>
        <strain evidence="3">CHS0354</strain>
        <tissue evidence="3">Mantle</tissue>
    </source>
</reference>
<dbReference type="FunFam" id="4.10.410.10:FF:000004">
    <property type="entry name" value="Tissue factor pathway inhibitor"/>
    <property type="match status" value="1"/>
</dbReference>
<evidence type="ECO:0000256" key="1">
    <source>
        <dbReference type="ARBA" id="ARBA00023157"/>
    </source>
</evidence>
<dbReference type="AlphaFoldDB" id="A0AAE0T1A1"/>
<keyword evidence="1" id="KW-1015">Disulfide bond</keyword>
<dbReference type="InterPro" id="IPR002223">
    <property type="entry name" value="Kunitz_BPTI"/>
</dbReference>
<dbReference type="Proteomes" id="UP001195483">
    <property type="component" value="Unassembled WGS sequence"/>
</dbReference>
<evidence type="ECO:0000259" key="2">
    <source>
        <dbReference type="PROSITE" id="PS50279"/>
    </source>
</evidence>
<evidence type="ECO:0000313" key="4">
    <source>
        <dbReference type="Proteomes" id="UP001195483"/>
    </source>
</evidence>
<dbReference type="SUPFAM" id="SSF57362">
    <property type="entry name" value="BPTI-like"/>
    <property type="match status" value="1"/>
</dbReference>
<keyword evidence="4" id="KW-1185">Reference proteome</keyword>
<dbReference type="InterPro" id="IPR050098">
    <property type="entry name" value="TFPI/VKTCI-like"/>
</dbReference>
<evidence type="ECO:0000313" key="3">
    <source>
        <dbReference type="EMBL" id="KAK3601373.1"/>
    </source>
</evidence>
<dbReference type="GO" id="GO:0005615">
    <property type="term" value="C:extracellular space"/>
    <property type="evidence" value="ECO:0007669"/>
    <property type="project" value="TreeGrafter"/>
</dbReference>
<dbReference type="InterPro" id="IPR020901">
    <property type="entry name" value="Prtase_inh_Kunz-CS"/>
</dbReference>
<organism evidence="3 4">
    <name type="scientific">Potamilus streckersoni</name>
    <dbReference type="NCBI Taxonomy" id="2493646"/>
    <lineage>
        <taxon>Eukaryota</taxon>
        <taxon>Metazoa</taxon>
        <taxon>Spiralia</taxon>
        <taxon>Lophotrochozoa</taxon>
        <taxon>Mollusca</taxon>
        <taxon>Bivalvia</taxon>
        <taxon>Autobranchia</taxon>
        <taxon>Heteroconchia</taxon>
        <taxon>Palaeoheterodonta</taxon>
        <taxon>Unionida</taxon>
        <taxon>Unionoidea</taxon>
        <taxon>Unionidae</taxon>
        <taxon>Ambleminae</taxon>
        <taxon>Lampsilini</taxon>
        <taxon>Potamilus</taxon>
    </lineage>
</organism>
<sequence>MEGLGGMVDGFYVVREPYLEITKKPDFSEKAAGMQWKRHFVVFMLLHALLVNNFAEGQQSRKKKKERSKSKVLTGPTTPTVLFTLPFPKDDQQDVCQLPSEVGPCKARIKRYYFKKESGKCRSFHYGGCGGNENNFTSRSSCRKRCEGKGAKNDWTSKANVNVSMGM</sequence>
<gene>
    <name evidence="3" type="ORF">CHS0354_037688</name>
</gene>
<protein>
    <recommendedName>
        <fullName evidence="2">BPTI/Kunitz inhibitor domain-containing protein</fullName>
    </recommendedName>
</protein>
<feature type="domain" description="BPTI/Kunitz inhibitor" evidence="2">
    <location>
        <begin position="96"/>
        <end position="146"/>
    </location>
</feature>
<dbReference type="Pfam" id="PF00014">
    <property type="entry name" value="Kunitz_BPTI"/>
    <property type="match status" value="1"/>
</dbReference>
<name>A0AAE0T1A1_9BIVA</name>
<proteinExistence type="predicted"/>
<dbReference type="SMART" id="SM00131">
    <property type="entry name" value="KU"/>
    <property type="match status" value="1"/>
</dbReference>
<accession>A0AAE0T1A1</accession>
<dbReference type="EMBL" id="JAEAOA010002205">
    <property type="protein sequence ID" value="KAK3601373.1"/>
    <property type="molecule type" value="Genomic_DNA"/>
</dbReference>
<reference evidence="3" key="3">
    <citation type="submission" date="2023-05" db="EMBL/GenBank/DDBJ databases">
        <authorList>
            <person name="Smith C.H."/>
        </authorList>
    </citation>
    <scope>NUCLEOTIDE SEQUENCE</scope>
    <source>
        <strain evidence="3">CHS0354</strain>
        <tissue evidence="3">Mantle</tissue>
    </source>
</reference>
<dbReference type="PANTHER" id="PTHR10083">
    <property type="entry name" value="KUNITZ-TYPE PROTEASE INHIBITOR-RELATED"/>
    <property type="match status" value="1"/>
</dbReference>
<dbReference type="PANTHER" id="PTHR10083:SF374">
    <property type="entry name" value="BPTI_KUNITZ INHIBITOR DOMAIN-CONTAINING PROTEIN"/>
    <property type="match status" value="1"/>
</dbReference>
<reference evidence="3" key="1">
    <citation type="journal article" date="2021" name="Genome Biol. Evol.">
        <title>A High-Quality Reference Genome for a Parasitic Bivalve with Doubly Uniparental Inheritance (Bivalvia: Unionida).</title>
        <authorList>
            <person name="Smith C.H."/>
        </authorList>
    </citation>
    <scope>NUCLEOTIDE SEQUENCE</scope>
    <source>
        <strain evidence="3">CHS0354</strain>
    </source>
</reference>
<comment type="caution">
    <text evidence="3">The sequence shown here is derived from an EMBL/GenBank/DDBJ whole genome shotgun (WGS) entry which is preliminary data.</text>
</comment>
<dbReference type="PROSITE" id="PS00280">
    <property type="entry name" value="BPTI_KUNITZ_1"/>
    <property type="match status" value="1"/>
</dbReference>
<dbReference type="PROSITE" id="PS50279">
    <property type="entry name" value="BPTI_KUNITZ_2"/>
    <property type="match status" value="1"/>
</dbReference>
<dbReference type="GO" id="GO:0004867">
    <property type="term" value="F:serine-type endopeptidase inhibitor activity"/>
    <property type="evidence" value="ECO:0007669"/>
    <property type="project" value="InterPro"/>
</dbReference>
<dbReference type="CDD" id="cd00109">
    <property type="entry name" value="Kunitz-type"/>
    <property type="match status" value="1"/>
</dbReference>
<dbReference type="Gene3D" id="4.10.410.10">
    <property type="entry name" value="Pancreatic trypsin inhibitor Kunitz domain"/>
    <property type="match status" value="1"/>
</dbReference>
<dbReference type="InterPro" id="IPR036880">
    <property type="entry name" value="Kunitz_BPTI_sf"/>
</dbReference>
<dbReference type="PRINTS" id="PR00759">
    <property type="entry name" value="BASICPTASE"/>
</dbReference>